<keyword evidence="1" id="KW-0175">Coiled coil</keyword>
<keyword evidence="2" id="KW-0472">Membrane</keyword>
<evidence type="ECO:0000313" key="4">
    <source>
        <dbReference type="EMBL" id="MBB6061723.1"/>
    </source>
</evidence>
<dbReference type="AlphaFoldDB" id="A0A841GPP7"/>
<feature type="transmembrane region" description="Helical" evidence="2">
    <location>
        <begin position="15"/>
        <end position="39"/>
    </location>
</feature>
<dbReference type="SMART" id="SM00471">
    <property type="entry name" value="HDc"/>
    <property type="match status" value="1"/>
</dbReference>
<dbReference type="Pfam" id="PF13487">
    <property type="entry name" value="HD_5"/>
    <property type="match status" value="1"/>
</dbReference>
<organism evidence="4 5">
    <name type="scientific">Thermosipho japonicus</name>
    <dbReference type="NCBI Taxonomy" id="90323"/>
    <lineage>
        <taxon>Bacteria</taxon>
        <taxon>Thermotogati</taxon>
        <taxon>Thermotogota</taxon>
        <taxon>Thermotogae</taxon>
        <taxon>Thermotogales</taxon>
        <taxon>Fervidobacteriaceae</taxon>
        <taxon>Thermosipho</taxon>
    </lineage>
</organism>
<protein>
    <submittedName>
        <fullName evidence="4">HD-GYP domain-containing protein (C-di-GMP phosphodiesterase class II)</fullName>
    </submittedName>
</protein>
<accession>A0A841GPP7</accession>
<dbReference type="CDD" id="cd18773">
    <property type="entry name" value="PDC1_HK_sensor"/>
    <property type="match status" value="1"/>
</dbReference>
<dbReference type="SUPFAM" id="SSF109604">
    <property type="entry name" value="HD-domain/PDEase-like"/>
    <property type="match status" value="1"/>
</dbReference>
<dbReference type="PANTHER" id="PTHR45228:SF8">
    <property type="entry name" value="TWO-COMPONENT RESPONSE REGULATOR-RELATED"/>
    <property type="match status" value="1"/>
</dbReference>
<gene>
    <name evidence="4" type="ORF">HNP65_000145</name>
</gene>
<reference evidence="4 5" key="1">
    <citation type="submission" date="2020-08" db="EMBL/GenBank/DDBJ databases">
        <title>Genomic Encyclopedia of Type Strains, Phase IV (KMG-IV): sequencing the most valuable type-strain genomes for metagenomic binning, comparative biology and taxonomic classification.</title>
        <authorList>
            <person name="Goeker M."/>
        </authorList>
    </citation>
    <scope>NUCLEOTIDE SEQUENCE [LARGE SCALE GENOMIC DNA]</scope>
    <source>
        <strain evidence="4 5">DSM 13481</strain>
    </source>
</reference>
<evidence type="ECO:0000259" key="3">
    <source>
        <dbReference type="PROSITE" id="PS51832"/>
    </source>
</evidence>
<evidence type="ECO:0000313" key="5">
    <source>
        <dbReference type="Proteomes" id="UP000555828"/>
    </source>
</evidence>
<evidence type="ECO:0000256" key="1">
    <source>
        <dbReference type="SAM" id="Coils"/>
    </source>
</evidence>
<feature type="coiled-coil region" evidence="1">
    <location>
        <begin position="321"/>
        <end position="358"/>
    </location>
</feature>
<keyword evidence="2" id="KW-0812">Transmembrane</keyword>
<dbReference type="Gene3D" id="3.30.450.20">
    <property type="entry name" value="PAS domain"/>
    <property type="match status" value="1"/>
</dbReference>
<evidence type="ECO:0000256" key="2">
    <source>
        <dbReference type="SAM" id="Phobius"/>
    </source>
</evidence>
<dbReference type="CDD" id="cd00077">
    <property type="entry name" value="HDc"/>
    <property type="match status" value="1"/>
</dbReference>
<feature type="domain" description="HD-GYP" evidence="3">
    <location>
        <begin position="352"/>
        <end position="551"/>
    </location>
</feature>
<sequence>MTINHFIKKKIRNHIILPIVAIGIIAGIIMTLLGIRAMFFQLDLQLSKSVREWNDLGLHVGNFLNVLSQDKSLFGDEKNLENILRLFYENYKNMVQYVYFSIPEKNLVFIPEAKIPENLLPKNRPWFKKSLEKKDFFQVSPPYIDAVTGEIILTISKYVEMKNGYGVLGVDINPNYIVTHILDRNVILIDQDNTVIYSNNKKIIGRKLKIDHDKKYRIYNFNVLLFRKALGDVYIVVYENYLVRLLPNLLITIIIVLGILILGHLTDDNVEKELDIYIRQPIENIIDETKRYLTNQEFDASKINTEIEEIDVLVNEIADMISIIEANFQELKATNEELEEAYKEIEKYSGELETTYELFIEKMATIVEGFDEDTGNHIKRVQVLSKFLAKKMKLPDNLVKKIYLYSALHDIGKIKVPPEILRKPSSLSNEEWEIMKKHTVWGAEILDGDERLEIAKRIALYHHEKFNGQGYPYGLKEDQIPIEAQIVNIVDVYDALRSKRPYKKPFSHEKALEIMLNGDGRTSPEEFNPKILEIFRAYEAEIERIWKNLSS</sequence>
<name>A0A841GPP7_9BACT</name>
<keyword evidence="5" id="KW-1185">Reference proteome</keyword>
<dbReference type="RefSeq" id="WP_184618495.1">
    <property type="nucleotide sequence ID" value="NZ_JACHEX010000001.1"/>
</dbReference>
<dbReference type="EMBL" id="JACHEX010000001">
    <property type="protein sequence ID" value="MBB6061723.1"/>
    <property type="molecule type" value="Genomic_DNA"/>
</dbReference>
<dbReference type="Gene3D" id="1.10.3210.10">
    <property type="entry name" value="Hypothetical protein af1432"/>
    <property type="match status" value="1"/>
</dbReference>
<dbReference type="InterPro" id="IPR037522">
    <property type="entry name" value="HD_GYP_dom"/>
</dbReference>
<dbReference type="PANTHER" id="PTHR45228">
    <property type="entry name" value="CYCLIC DI-GMP PHOSPHODIESTERASE TM_0186-RELATED"/>
    <property type="match status" value="1"/>
</dbReference>
<dbReference type="InterPro" id="IPR052020">
    <property type="entry name" value="Cyclic_di-GMP/3'3'-cGAMP_PDE"/>
</dbReference>
<comment type="caution">
    <text evidence="4">The sequence shown here is derived from an EMBL/GenBank/DDBJ whole genome shotgun (WGS) entry which is preliminary data.</text>
</comment>
<dbReference type="PROSITE" id="PS51832">
    <property type="entry name" value="HD_GYP"/>
    <property type="match status" value="1"/>
</dbReference>
<dbReference type="InterPro" id="IPR003607">
    <property type="entry name" value="HD/PDEase_dom"/>
</dbReference>
<proteinExistence type="predicted"/>
<dbReference type="Proteomes" id="UP000555828">
    <property type="component" value="Unassembled WGS sequence"/>
</dbReference>
<keyword evidence="2" id="KW-1133">Transmembrane helix</keyword>
<dbReference type="SUPFAM" id="SSF103190">
    <property type="entry name" value="Sensory domain-like"/>
    <property type="match status" value="1"/>
</dbReference>
<dbReference type="InterPro" id="IPR029151">
    <property type="entry name" value="Sensor-like_sf"/>
</dbReference>